<feature type="transmembrane region" description="Helical" evidence="3">
    <location>
        <begin position="218"/>
        <end position="238"/>
    </location>
</feature>
<dbReference type="Proteomes" id="UP000308671">
    <property type="component" value="Unassembled WGS sequence"/>
</dbReference>
<keyword evidence="3" id="KW-1133">Transmembrane helix</keyword>
<comment type="caution">
    <text evidence="5">The sequence shown here is derived from an EMBL/GenBank/DDBJ whole genome shotgun (WGS) entry which is preliminary data.</text>
</comment>
<feature type="transmembrane region" description="Helical" evidence="3">
    <location>
        <begin position="326"/>
        <end position="346"/>
    </location>
</feature>
<feature type="transmembrane region" description="Helical" evidence="3">
    <location>
        <begin position="50"/>
        <end position="73"/>
    </location>
</feature>
<evidence type="ECO:0000259" key="4">
    <source>
        <dbReference type="PROSITE" id="PS50850"/>
    </source>
</evidence>
<keyword evidence="6" id="KW-1185">Reference proteome</keyword>
<feature type="transmembrane region" description="Helical" evidence="3">
    <location>
        <begin position="126"/>
        <end position="144"/>
    </location>
</feature>
<reference evidence="5 6" key="1">
    <citation type="submission" date="2017-12" db="EMBL/GenBank/DDBJ databases">
        <title>Comparative genomics of Botrytis spp.</title>
        <authorList>
            <person name="Valero-Jimenez C.A."/>
            <person name="Tapia P."/>
            <person name="Veloso J."/>
            <person name="Silva-Moreno E."/>
            <person name="Staats M."/>
            <person name="Valdes J.H."/>
            <person name="Van Kan J.A.L."/>
        </authorList>
    </citation>
    <scope>NUCLEOTIDE SEQUENCE [LARGE SCALE GENOMIC DNA]</scope>
    <source>
        <strain evidence="5 6">MUCL435</strain>
    </source>
</reference>
<feature type="transmembrane region" description="Helical" evidence="3">
    <location>
        <begin position="422"/>
        <end position="443"/>
    </location>
</feature>
<feature type="domain" description="Major facilitator superfamily (MFS) profile" evidence="4">
    <location>
        <begin position="259"/>
        <end position="455"/>
    </location>
</feature>
<comment type="subcellular location">
    <subcellularLocation>
        <location evidence="1">Membrane</location>
        <topology evidence="1">Multi-pass membrane protein</topology>
    </subcellularLocation>
</comment>
<dbReference type="SUPFAM" id="SSF103473">
    <property type="entry name" value="MFS general substrate transporter"/>
    <property type="match status" value="1"/>
</dbReference>
<feature type="transmembrane region" description="Helical" evidence="3">
    <location>
        <begin position="287"/>
        <end position="305"/>
    </location>
</feature>
<feature type="transmembrane region" description="Helical" evidence="3">
    <location>
        <begin position="352"/>
        <end position="372"/>
    </location>
</feature>
<dbReference type="PANTHER" id="PTHR11360:SF302">
    <property type="entry name" value="MAJOR FACILITATOR SUPERFAMILY (MFS) PROFILE DOMAIN-CONTAINING PROTEIN"/>
    <property type="match status" value="1"/>
</dbReference>
<accession>A0A4V4HV56</accession>
<evidence type="ECO:0000256" key="3">
    <source>
        <dbReference type="SAM" id="Phobius"/>
    </source>
</evidence>
<dbReference type="InterPro" id="IPR011701">
    <property type="entry name" value="MFS"/>
</dbReference>
<proteinExistence type="inferred from homology"/>
<dbReference type="GO" id="GO:0022857">
    <property type="term" value="F:transmembrane transporter activity"/>
    <property type="evidence" value="ECO:0007669"/>
    <property type="project" value="InterPro"/>
</dbReference>
<gene>
    <name evidence="5" type="ORF">BGAL_0092g00090</name>
</gene>
<dbReference type="PROSITE" id="PS50850">
    <property type="entry name" value="MFS"/>
    <property type="match status" value="1"/>
</dbReference>
<dbReference type="Pfam" id="PF07690">
    <property type="entry name" value="MFS_1"/>
    <property type="match status" value="1"/>
</dbReference>
<feature type="transmembrane region" description="Helical" evidence="3">
    <location>
        <begin position="185"/>
        <end position="206"/>
    </location>
</feature>
<evidence type="ECO:0000256" key="2">
    <source>
        <dbReference type="ARBA" id="ARBA00006727"/>
    </source>
</evidence>
<dbReference type="PANTHER" id="PTHR11360">
    <property type="entry name" value="MONOCARBOXYLATE TRANSPORTER"/>
    <property type="match status" value="1"/>
</dbReference>
<dbReference type="GO" id="GO:0016020">
    <property type="term" value="C:membrane"/>
    <property type="evidence" value="ECO:0007669"/>
    <property type="project" value="UniProtKB-SubCell"/>
</dbReference>
<dbReference type="AlphaFoldDB" id="A0A4V4HV56"/>
<comment type="similarity">
    <text evidence="2">Belongs to the major facilitator superfamily. Monocarboxylate porter (TC 2.A.1.13) family.</text>
</comment>
<evidence type="ECO:0000313" key="6">
    <source>
        <dbReference type="Proteomes" id="UP000308671"/>
    </source>
</evidence>
<organism evidence="5 6">
    <name type="scientific">Botrytis galanthina</name>
    <dbReference type="NCBI Taxonomy" id="278940"/>
    <lineage>
        <taxon>Eukaryota</taxon>
        <taxon>Fungi</taxon>
        <taxon>Dikarya</taxon>
        <taxon>Ascomycota</taxon>
        <taxon>Pezizomycotina</taxon>
        <taxon>Leotiomycetes</taxon>
        <taxon>Helotiales</taxon>
        <taxon>Sclerotiniaceae</taxon>
        <taxon>Botrytis</taxon>
    </lineage>
</organism>
<evidence type="ECO:0000256" key="1">
    <source>
        <dbReference type="ARBA" id="ARBA00004141"/>
    </source>
</evidence>
<name>A0A4V4HV56_9HELO</name>
<keyword evidence="3" id="KW-0472">Membrane</keyword>
<feature type="transmembrane region" description="Helical" evidence="3">
    <location>
        <begin position="384"/>
        <end position="402"/>
    </location>
</feature>
<feature type="transmembrane region" description="Helical" evidence="3">
    <location>
        <begin position="150"/>
        <end position="173"/>
    </location>
</feature>
<evidence type="ECO:0000313" key="5">
    <source>
        <dbReference type="EMBL" id="THV51996.1"/>
    </source>
</evidence>
<dbReference type="InterPro" id="IPR050327">
    <property type="entry name" value="Proton-linked_MCT"/>
</dbReference>
<dbReference type="InterPro" id="IPR020846">
    <property type="entry name" value="MFS_dom"/>
</dbReference>
<protein>
    <recommendedName>
        <fullName evidence="4">Major facilitator superfamily (MFS) profile domain-containing protein</fullName>
    </recommendedName>
</protein>
<dbReference type="Gene3D" id="1.20.1250.20">
    <property type="entry name" value="MFS general substrate transporter like domains"/>
    <property type="match status" value="2"/>
</dbReference>
<dbReference type="EMBL" id="PQXL01000092">
    <property type="protein sequence ID" value="THV51996.1"/>
    <property type="molecule type" value="Genomic_DNA"/>
</dbReference>
<dbReference type="OrthoDB" id="6499973at2759"/>
<feature type="transmembrane region" description="Helical" evidence="3">
    <location>
        <begin position="259"/>
        <end position="281"/>
    </location>
</feature>
<keyword evidence="3" id="KW-0812">Transmembrane</keyword>
<dbReference type="InterPro" id="IPR036259">
    <property type="entry name" value="MFS_trans_sf"/>
</dbReference>
<sequence>MAPATDTHSLPGLLNRVVNETSPMGVLTVDEPQSPQSTFELRPVTRQRRIAILISSFLTICITIGLNQSYGVFQSYYISEAQTMLPKSTRNEGALVAFVGTLGSGLTWAGSVVVNPIMARLGIKGSKYICMMGVAFMSLGFGLASVCREVWQLLLTQGLLYGIGSSFLYYPILSTAPEYFTTHRGSAMGFILSGAGIGGLVFSPLIRFLLTSIGPRWTLRLLSFLVLIIALPIAATAAPSRFIGRRQTHVDLKLAMKPAFIFSVGAGFLQAGGNGLPLTFLAEYSVALGYTSAFGATLLAVSNGINSISRVMTGFAGDRFGRQNTLILTVILCVISVLGFWLGSTTANGNKALWLLFVVFYGVAGGGYNALFPTTVAEVFGLQAYASVNGFIYFVRGLGTMLGSPVGGKILGESKLGNYRSVILFDAALLSGATLCVIAVRFFDSAEKRSWKWIA</sequence>
<feature type="transmembrane region" description="Helical" evidence="3">
    <location>
        <begin position="93"/>
        <end position="114"/>
    </location>
</feature>